<dbReference type="Proteomes" id="UP000284706">
    <property type="component" value="Unassembled WGS sequence"/>
</dbReference>
<dbReference type="AlphaFoldDB" id="A0A409WBJ3"/>
<gene>
    <name evidence="1" type="ORF">CVT26_001357</name>
</gene>
<dbReference type="InParanoid" id="A0A409WBJ3"/>
<reference evidence="1 2" key="1">
    <citation type="journal article" date="2018" name="Evol. Lett.">
        <title>Horizontal gene cluster transfer increased hallucinogenic mushroom diversity.</title>
        <authorList>
            <person name="Reynolds H.T."/>
            <person name="Vijayakumar V."/>
            <person name="Gluck-Thaler E."/>
            <person name="Korotkin H.B."/>
            <person name="Matheny P.B."/>
            <person name="Slot J.C."/>
        </authorList>
    </citation>
    <scope>NUCLEOTIDE SEQUENCE [LARGE SCALE GENOMIC DNA]</scope>
    <source>
        <strain evidence="1 2">SRW20</strain>
    </source>
</reference>
<comment type="caution">
    <text evidence="1">The sequence shown here is derived from an EMBL/GenBank/DDBJ whole genome shotgun (WGS) entry which is preliminary data.</text>
</comment>
<name>A0A409WBJ3_9AGAR</name>
<sequence length="139" mass="15562">MFQADVHEPLHPIAAPKARSLPPATIWWNILGFNNALHASSATTASKNVIYTHRESQDQNTFALPPSLEFFGCPRSRTFDSSAATTLYKPRKENDASEVAQAKINVKDRVQENCNLKIRFEPHKPRILKIESSLAVLPP</sequence>
<accession>A0A409WBJ3</accession>
<keyword evidence="2" id="KW-1185">Reference proteome</keyword>
<evidence type="ECO:0000313" key="1">
    <source>
        <dbReference type="EMBL" id="PPQ75858.1"/>
    </source>
</evidence>
<protein>
    <submittedName>
        <fullName evidence="1">Uncharacterized protein</fullName>
    </submittedName>
</protein>
<organism evidence="1 2">
    <name type="scientific">Gymnopilus dilepis</name>
    <dbReference type="NCBI Taxonomy" id="231916"/>
    <lineage>
        <taxon>Eukaryota</taxon>
        <taxon>Fungi</taxon>
        <taxon>Dikarya</taxon>
        <taxon>Basidiomycota</taxon>
        <taxon>Agaricomycotina</taxon>
        <taxon>Agaricomycetes</taxon>
        <taxon>Agaricomycetidae</taxon>
        <taxon>Agaricales</taxon>
        <taxon>Agaricineae</taxon>
        <taxon>Hymenogastraceae</taxon>
        <taxon>Gymnopilus</taxon>
    </lineage>
</organism>
<dbReference type="EMBL" id="NHYE01005221">
    <property type="protein sequence ID" value="PPQ75858.1"/>
    <property type="molecule type" value="Genomic_DNA"/>
</dbReference>
<proteinExistence type="predicted"/>
<evidence type="ECO:0000313" key="2">
    <source>
        <dbReference type="Proteomes" id="UP000284706"/>
    </source>
</evidence>